<dbReference type="EMBL" id="JAWDGP010000795">
    <property type="protein sequence ID" value="KAK3797236.1"/>
    <property type="molecule type" value="Genomic_DNA"/>
</dbReference>
<name>A0AAE1E7M6_9GAST</name>
<proteinExistence type="predicted"/>
<dbReference type="AlphaFoldDB" id="A0AAE1E7M6"/>
<keyword evidence="2" id="KW-1185">Reference proteome</keyword>
<dbReference type="Proteomes" id="UP001283361">
    <property type="component" value="Unassembled WGS sequence"/>
</dbReference>
<protein>
    <submittedName>
        <fullName evidence="1">Uncharacterized protein</fullName>
    </submittedName>
</protein>
<accession>A0AAE1E7M6</accession>
<reference evidence="1" key="1">
    <citation type="journal article" date="2023" name="G3 (Bethesda)">
        <title>A reference genome for the long-term kleptoplast-retaining sea slug Elysia crispata morphotype clarki.</title>
        <authorList>
            <person name="Eastman K.E."/>
            <person name="Pendleton A.L."/>
            <person name="Shaikh M.A."/>
            <person name="Suttiyut T."/>
            <person name="Ogas R."/>
            <person name="Tomko P."/>
            <person name="Gavelis G."/>
            <person name="Widhalm J.R."/>
            <person name="Wisecaver J.H."/>
        </authorList>
    </citation>
    <scope>NUCLEOTIDE SEQUENCE</scope>
    <source>
        <strain evidence="1">ECLA1</strain>
    </source>
</reference>
<evidence type="ECO:0000313" key="2">
    <source>
        <dbReference type="Proteomes" id="UP001283361"/>
    </source>
</evidence>
<comment type="caution">
    <text evidence="1">The sequence shown here is derived from an EMBL/GenBank/DDBJ whole genome shotgun (WGS) entry which is preliminary data.</text>
</comment>
<organism evidence="1 2">
    <name type="scientific">Elysia crispata</name>
    <name type="common">lettuce slug</name>
    <dbReference type="NCBI Taxonomy" id="231223"/>
    <lineage>
        <taxon>Eukaryota</taxon>
        <taxon>Metazoa</taxon>
        <taxon>Spiralia</taxon>
        <taxon>Lophotrochozoa</taxon>
        <taxon>Mollusca</taxon>
        <taxon>Gastropoda</taxon>
        <taxon>Heterobranchia</taxon>
        <taxon>Euthyneura</taxon>
        <taxon>Panpulmonata</taxon>
        <taxon>Sacoglossa</taxon>
        <taxon>Placobranchoidea</taxon>
        <taxon>Plakobranchidae</taxon>
        <taxon>Elysia</taxon>
    </lineage>
</organism>
<evidence type="ECO:0000313" key="1">
    <source>
        <dbReference type="EMBL" id="KAK3797236.1"/>
    </source>
</evidence>
<gene>
    <name evidence="1" type="ORF">RRG08_030462</name>
</gene>
<sequence length="186" mass="20713">MLVTLPGSVSEAWVDTATDREVVRQGGKKTMVFDTENLDRLSRMLLPDASILQTFAWQNLSETSPNCYKGSCGIWNVDWMVHTQDSYTDSLSRRVILRLTNLESSEVTPKSGVSGRTRSLKKFITSGIGKCALRGLGFTWPQPPSNLVSLVKGKTRWARPGVRLRPDLPASYVSSLRLSLPLSVWQ</sequence>